<keyword evidence="7 12" id="KW-0067">ATP-binding</keyword>
<name>G4U2T5_SERID</name>
<dbReference type="InterPro" id="IPR014729">
    <property type="entry name" value="Rossmann-like_a/b/a_fold"/>
</dbReference>
<keyword evidence="17" id="KW-1185">Reference proteome</keyword>
<dbReference type="InterPro" id="IPR014758">
    <property type="entry name" value="Met-tRNA_synth"/>
</dbReference>
<evidence type="ECO:0000256" key="5">
    <source>
        <dbReference type="ARBA" id="ARBA00022598"/>
    </source>
</evidence>
<feature type="domain" description="Methionyl-tRNA synthetase anticodon-binding" evidence="15">
    <location>
        <begin position="469"/>
        <end position="621"/>
    </location>
</feature>
<dbReference type="Gene3D" id="3.40.50.620">
    <property type="entry name" value="HUPs"/>
    <property type="match status" value="1"/>
</dbReference>
<dbReference type="FunFam" id="2.20.28.20:FF:000001">
    <property type="entry name" value="Methionine--tRNA ligase"/>
    <property type="match status" value="1"/>
</dbReference>
<comment type="caution">
    <text evidence="16">The sequence shown here is derived from an EMBL/GenBank/DDBJ whole genome shotgun (WGS) entry which is preliminary data.</text>
</comment>
<dbReference type="GO" id="GO:0017101">
    <property type="term" value="C:aminoacyl-tRNA synthetase multienzyme complex"/>
    <property type="evidence" value="ECO:0007669"/>
    <property type="project" value="TreeGrafter"/>
</dbReference>
<feature type="domain" description="Methionyl/Leucyl tRNA synthetase" evidence="14">
    <location>
        <begin position="32"/>
        <end position="441"/>
    </location>
</feature>
<dbReference type="Proteomes" id="UP000007148">
    <property type="component" value="Unassembled WGS sequence"/>
</dbReference>
<evidence type="ECO:0000256" key="8">
    <source>
        <dbReference type="ARBA" id="ARBA00022917"/>
    </source>
</evidence>
<dbReference type="PRINTS" id="PR01041">
    <property type="entry name" value="TRNASYNTHMET"/>
</dbReference>
<dbReference type="InterPro" id="IPR023458">
    <property type="entry name" value="Met-tRNA_ligase_1"/>
</dbReference>
<dbReference type="InterPro" id="IPR041872">
    <property type="entry name" value="Anticodon_Met"/>
</dbReference>
<dbReference type="SUPFAM" id="SSF57770">
    <property type="entry name" value="Methionyl-tRNA synthetase (MetRS), Zn-domain"/>
    <property type="match status" value="1"/>
</dbReference>
<dbReference type="OMA" id="HLNTTEY"/>
<sequence length="745" mass="82250">MAEQKLRDAPGLLRKQRVNGEVPLPKDGEPNVLITSALPYCNNMPHLGNIIGSTLSADVFSRYNRAKNRNTLYICGTDEYGTATERQAMKEGKTPKELCDHYWKVHKSTYDWFELDFDYFGRTSTPLHTEVTQEVFVNLRKNQLLERKETLQLYCEDDQKFLADRFAEGTCPYCSYPDARGDQCDGCSRTLDAIELINPRCVDNTSHKVVTKASTHMYLRLDAIQPKTEAWIKHSWKNGKWAPNAVINTQGEIIDSRLKLGLKPSAITRDLKWGVPVPAGGGVDEQGTESKVIYCWFDAPLGYPSITANLTAEWKQWWFNPDKVKLFQFMGKDNIYFQQVFIYFTVFFPSMLIGDGRPWTMLHHVSGTEFLNYEGGKFSKSRNLGVFGTQAQETGVPSSVWRYYLLANRPETGDSMFSWSDFIAANNGVLLNNFGNFVNRIIKFTVAKFQSTIPPGDAPGPLRLPEDSEDYTFVADVNKLIHTYNTLMDAVRIREAVQVVMQLSARGNLYLQSAGLSNRLLTEQPERCAQVVSRALNLVWILSAMIGPFMPSTERSICQQLNAPLRSIPDGIAEGEAGIEGAGFSIDLLGGHVLGTPDYLFTMIDDKEGKKTEEWRTKFGSSAPPAANAQSSGGATGSKGKGKAGGKKANVASETGAEASTSGDGLVAAVKEKVKKVKEPKKKPKVDNGEPSTAPKQSESDVAAKRAEAEVKKDTMESTTSEPLPSAGTGAQALADSIELDATTK</sequence>
<dbReference type="EC" id="6.1.1.10" evidence="3"/>
<comment type="subcellular location">
    <subcellularLocation>
        <location evidence="1">Cytoplasm</location>
    </subcellularLocation>
</comment>
<evidence type="ECO:0000256" key="13">
    <source>
        <dbReference type="SAM" id="MobiDB-lite"/>
    </source>
</evidence>
<dbReference type="Gene3D" id="2.20.28.20">
    <property type="entry name" value="Methionyl-tRNA synthetase, Zn-domain"/>
    <property type="match status" value="1"/>
</dbReference>
<dbReference type="NCBIfam" id="TIGR00398">
    <property type="entry name" value="metG"/>
    <property type="match status" value="1"/>
</dbReference>
<comment type="similarity">
    <text evidence="2 12">Belongs to the class-I aminoacyl-tRNA synthetase family.</text>
</comment>
<dbReference type="FunCoup" id="G4U2T5">
    <property type="interactions" value="488"/>
</dbReference>
<dbReference type="PROSITE" id="PS00178">
    <property type="entry name" value="AA_TRNA_LIGASE_I"/>
    <property type="match status" value="1"/>
</dbReference>
<dbReference type="PANTHER" id="PTHR45765:SF1">
    <property type="entry name" value="METHIONINE--TRNA LIGASE, CYTOPLASMIC"/>
    <property type="match status" value="1"/>
</dbReference>
<dbReference type="InterPro" id="IPR033911">
    <property type="entry name" value="MetRS_core"/>
</dbReference>
<evidence type="ECO:0000256" key="3">
    <source>
        <dbReference type="ARBA" id="ARBA00012838"/>
    </source>
</evidence>
<feature type="compositionally biased region" description="Low complexity" evidence="13">
    <location>
        <begin position="620"/>
        <end position="633"/>
    </location>
</feature>
<dbReference type="InterPro" id="IPR001412">
    <property type="entry name" value="aa-tRNA-synth_I_CS"/>
</dbReference>
<dbReference type="CDD" id="cd07957">
    <property type="entry name" value="Anticodon_Ia_Met"/>
    <property type="match status" value="1"/>
</dbReference>
<evidence type="ECO:0000259" key="15">
    <source>
        <dbReference type="Pfam" id="PF19303"/>
    </source>
</evidence>
<dbReference type="EMBL" id="CAFZ01001876">
    <property type="protein sequence ID" value="CCA77865.1"/>
    <property type="molecule type" value="Genomic_DNA"/>
</dbReference>
<evidence type="ECO:0000313" key="17">
    <source>
        <dbReference type="Proteomes" id="UP000007148"/>
    </source>
</evidence>
<dbReference type="InterPro" id="IPR029038">
    <property type="entry name" value="MetRS_Zn"/>
</dbReference>
<dbReference type="SUPFAM" id="SSF47323">
    <property type="entry name" value="Anticodon-binding domain of a subclass of class I aminoacyl-tRNA synthetases"/>
    <property type="match status" value="1"/>
</dbReference>
<evidence type="ECO:0000256" key="2">
    <source>
        <dbReference type="ARBA" id="ARBA00005594"/>
    </source>
</evidence>
<organism evidence="16 17">
    <name type="scientific">Serendipita indica (strain DSM 11827)</name>
    <name type="common">Root endophyte fungus</name>
    <name type="synonym">Piriformospora indica</name>
    <dbReference type="NCBI Taxonomy" id="1109443"/>
    <lineage>
        <taxon>Eukaryota</taxon>
        <taxon>Fungi</taxon>
        <taxon>Dikarya</taxon>
        <taxon>Basidiomycota</taxon>
        <taxon>Agaricomycotina</taxon>
        <taxon>Agaricomycetes</taxon>
        <taxon>Sebacinales</taxon>
        <taxon>Serendipitaceae</taxon>
        <taxon>Serendipita</taxon>
    </lineage>
</organism>
<dbReference type="Pfam" id="PF19303">
    <property type="entry name" value="Anticodon_3"/>
    <property type="match status" value="1"/>
</dbReference>
<feature type="compositionally biased region" description="Basic residues" evidence="13">
    <location>
        <begin position="673"/>
        <end position="684"/>
    </location>
</feature>
<keyword evidence="9 12" id="KW-0030">Aminoacyl-tRNA synthetase</keyword>
<evidence type="ECO:0000313" key="16">
    <source>
        <dbReference type="EMBL" id="CCA77865.1"/>
    </source>
</evidence>
<keyword evidence="8 12" id="KW-0648">Protein biosynthesis</keyword>
<dbReference type="InterPro" id="IPR009080">
    <property type="entry name" value="tRNAsynth_Ia_anticodon-bd"/>
</dbReference>
<dbReference type="AlphaFoldDB" id="G4U2T5"/>
<proteinExistence type="inferred from homology"/>
<feature type="region of interest" description="Disordered" evidence="13">
    <location>
        <begin position="618"/>
        <end position="745"/>
    </location>
</feature>
<dbReference type="OrthoDB" id="5844513at2759"/>
<dbReference type="HOGENOM" id="CLU_009710_3_2_1"/>
<dbReference type="SUPFAM" id="SSF52374">
    <property type="entry name" value="Nucleotidylyl transferase"/>
    <property type="match status" value="1"/>
</dbReference>
<keyword evidence="6 12" id="KW-0547">Nucleotide-binding</keyword>
<feature type="compositionally biased region" description="Basic and acidic residues" evidence="13">
    <location>
        <begin position="698"/>
        <end position="716"/>
    </location>
</feature>
<dbReference type="InParanoid" id="G4U2T5"/>
<dbReference type="STRING" id="1109443.G4U2T5"/>
<reference evidence="16 17" key="1">
    <citation type="journal article" date="2011" name="PLoS Pathog.">
        <title>Endophytic Life Strategies Decoded by Genome and Transcriptome Analyses of the Mutualistic Root Symbiont Piriformospora indica.</title>
        <authorList>
            <person name="Zuccaro A."/>
            <person name="Lahrmann U."/>
            <person name="Guldener U."/>
            <person name="Langen G."/>
            <person name="Pfiffi S."/>
            <person name="Biedenkopf D."/>
            <person name="Wong P."/>
            <person name="Samans B."/>
            <person name="Grimm C."/>
            <person name="Basiewicz M."/>
            <person name="Murat C."/>
            <person name="Martin F."/>
            <person name="Kogel K.H."/>
        </authorList>
    </citation>
    <scope>NUCLEOTIDE SEQUENCE [LARGE SCALE GENOMIC DNA]</scope>
    <source>
        <strain evidence="16 17">DSM 11827</strain>
    </source>
</reference>
<dbReference type="GO" id="GO:0005829">
    <property type="term" value="C:cytosol"/>
    <property type="evidence" value="ECO:0007669"/>
    <property type="project" value="TreeGrafter"/>
</dbReference>
<dbReference type="eggNOG" id="KOG1247">
    <property type="taxonomic scope" value="Eukaryota"/>
</dbReference>
<evidence type="ECO:0000256" key="6">
    <source>
        <dbReference type="ARBA" id="ARBA00022741"/>
    </source>
</evidence>
<dbReference type="PANTHER" id="PTHR45765">
    <property type="entry name" value="METHIONINE--TRNA LIGASE"/>
    <property type="match status" value="1"/>
</dbReference>
<comment type="catalytic activity">
    <reaction evidence="11">
        <text>tRNA(Met) + L-methionine + ATP = L-methionyl-tRNA(Met) + AMP + diphosphate</text>
        <dbReference type="Rhea" id="RHEA:13481"/>
        <dbReference type="Rhea" id="RHEA-COMP:9667"/>
        <dbReference type="Rhea" id="RHEA-COMP:9698"/>
        <dbReference type="ChEBI" id="CHEBI:30616"/>
        <dbReference type="ChEBI" id="CHEBI:33019"/>
        <dbReference type="ChEBI" id="CHEBI:57844"/>
        <dbReference type="ChEBI" id="CHEBI:78442"/>
        <dbReference type="ChEBI" id="CHEBI:78530"/>
        <dbReference type="ChEBI" id="CHEBI:456215"/>
        <dbReference type="EC" id="6.1.1.10"/>
    </reaction>
</comment>
<dbReference type="GO" id="GO:0004825">
    <property type="term" value="F:methionine-tRNA ligase activity"/>
    <property type="evidence" value="ECO:0007669"/>
    <property type="project" value="UniProtKB-EC"/>
</dbReference>
<dbReference type="InterPro" id="IPR015413">
    <property type="entry name" value="Methionyl/Leucyl_tRNA_Synth"/>
</dbReference>
<dbReference type="CDD" id="cd00814">
    <property type="entry name" value="MetRS_core"/>
    <property type="match status" value="1"/>
</dbReference>
<keyword evidence="5 12" id="KW-0436">Ligase</keyword>
<dbReference type="Gene3D" id="1.10.730.10">
    <property type="entry name" value="Isoleucyl-tRNA Synthetase, Domain 1"/>
    <property type="match status" value="1"/>
</dbReference>
<evidence type="ECO:0000256" key="7">
    <source>
        <dbReference type="ARBA" id="ARBA00022840"/>
    </source>
</evidence>
<gene>
    <name evidence="16" type="ORF">PIIN_00511</name>
</gene>
<evidence type="ECO:0000259" key="14">
    <source>
        <dbReference type="Pfam" id="PF09334"/>
    </source>
</evidence>
<evidence type="ECO:0000256" key="12">
    <source>
        <dbReference type="RuleBase" id="RU363039"/>
    </source>
</evidence>
<evidence type="ECO:0000256" key="9">
    <source>
        <dbReference type="ARBA" id="ARBA00023146"/>
    </source>
</evidence>
<evidence type="ECO:0000256" key="1">
    <source>
        <dbReference type="ARBA" id="ARBA00004496"/>
    </source>
</evidence>
<dbReference type="Pfam" id="PF09334">
    <property type="entry name" value="tRNA-synt_1g"/>
    <property type="match status" value="1"/>
</dbReference>
<accession>G4U2T5</accession>
<dbReference type="GO" id="GO:0006431">
    <property type="term" value="P:methionyl-tRNA aminoacylation"/>
    <property type="evidence" value="ECO:0007669"/>
    <property type="project" value="InterPro"/>
</dbReference>
<evidence type="ECO:0000256" key="4">
    <source>
        <dbReference type="ARBA" id="ARBA00022490"/>
    </source>
</evidence>
<evidence type="ECO:0000256" key="10">
    <source>
        <dbReference type="ARBA" id="ARBA00030904"/>
    </source>
</evidence>
<evidence type="ECO:0000256" key="11">
    <source>
        <dbReference type="ARBA" id="ARBA00047364"/>
    </source>
</evidence>
<dbReference type="GO" id="GO:0005524">
    <property type="term" value="F:ATP binding"/>
    <property type="evidence" value="ECO:0007669"/>
    <property type="project" value="UniProtKB-KW"/>
</dbReference>
<keyword evidence="4" id="KW-0963">Cytoplasm</keyword>
<protein>
    <recommendedName>
        <fullName evidence="3">methionine--tRNA ligase</fullName>
        <ecNumber evidence="3">6.1.1.10</ecNumber>
    </recommendedName>
    <alternativeName>
        <fullName evidence="10">Methionyl-tRNA synthetase</fullName>
    </alternativeName>
</protein>